<accession>A0ABT6TLC0</accession>
<protein>
    <submittedName>
        <fullName evidence="7">Response regulator</fullName>
    </submittedName>
</protein>
<keyword evidence="8" id="KW-1185">Reference proteome</keyword>
<dbReference type="PANTHER" id="PTHR43280:SF28">
    <property type="entry name" value="HTH-TYPE TRANSCRIPTIONAL ACTIVATOR RHAS"/>
    <property type="match status" value="1"/>
</dbReference>
<evidence type="ECO:0000256" key="1">
    <source>
        <dbReference type="ARBA" id="ARBA00023015"/>
    </source>
</evidence>
<dbReference type="PANTHER" id="PTHR43280">
    <property type="entry name" value="ARAC-FAMILY TRANSCRIPTIONAL REGULATOR"/>
    <property type="match status" value="1"/>
</dbReference>
<dbReference type="PROSITE" id="PS01124">
    <property type="entry name" value="HTH_ARAC_FAMILY_2"/>
    <property type="match status" value="1"/>
</dbReference>
<feature type="domain" description="Response regulatory" evidence="6">
    <location>
        <begin position="3"/>
        <end position="120"/>
    </location>
</feature>
<dbReference type="InterPro" id="IPR018062">
    <property type="entry name" value="HTH_AraC-typ_CS"/>
</dbReference>
<feature type="modified residue" description="4-aspartylphosphate" evidence="4">
    <location>
        <position position="55"/>
    </location>
</feature>
<dbReference type="InterPro" id="IPR020449">
    <property type="entry name" value="Tscrpt_reg_AraC-type_HTH"/>
</dbReference>
<evidence type="ECO:0000313" key="8">
    <source>
        <dbReference type="Proteomes" id="UP001161691"/>
    </source>
</evidence>
<keyword evidence="3" id="KW-0804">Transcription</keyword>
<dbReference type="SUPFAM" id="SSF52172">
    <property type="entry name" value="CheY-like"/>
    <property type="match status" value="1"/>
</dbReference>
<evidence type="ECO:0000259" key="5">
    <source>
        <dbReference type="PROSITE" id="PS01124"/>
    </source>
</evidence>
<evidence type="ECO:0000313" key="7">
    <source>
        <dbReference type="EMBL" id="MDI4647658.1"/>
    </source>
</evidence>
<organism evidence="7 8">
    <name type="scientific">Cohnella hashimotonis</name>
    <dbReference type="NCBI Taxonomy" id="2826895"/>
    <lineage>
        <taxon>Bacteria</taxon>
        <taxon>Bacillati</taxon>
        <taxon>Bacillota</taxon>
        <taxon>Bacilli</taxon>
        <taxon>Bacillales</taxon>
        <taxon>Paenibacillaceae</taxon>
        <taxon>Cohnella</taxon>
    </lineage>
</organism>
<dbReference type="InterPro" id="IPR009057">
    <property type="entry name" value="Homeodomain-like_sf"/>
</dbReference>
<keyword evidence="4" id="KW-0597">Phosphoprotein</keyword>
<keyword evidence="1" id="KW-0805">Transcription regulation</keyword>
<keyword evidence="2" id="KW-0238">DNA-binding</keyword>
<evidence type="ECO:0000259" key="6">
    <source>
        <dbReference type="PROSITE" id="PS50110"/>
    </source>
</evidence>
<dbReference type="PROSITE" id="PS00041">
    <property type="entry name" value="HTH_ARAC_FAMILY_1"/>
    <property type="match status" value="1"/>
</dbReference>
<evidence type="ECO:0000256" key="3">
    <source>
        <dbReference type="ARBA" id="ARBA00023163"/>
    </source>
</evidence>
<dbReference type="Pfam" id="PF12833">
    <property type="entry name" value="HTH_18"/>
    <property type="match status" value="1"/>
</dbReference>
<gene>
    <name evidence="7" type="ORF">KB449_22090</name>
</gene>
<dbReference type="PRINTS" id="PR00032">
    <property type="entry name" value="HTHARAC"/>
</dbReference>
<evidence type="ECO:0000256" key="4">
    <source>
        <dbReference type="PROSITE-ProRule" id="PRU00169"/>
    </source>
</evidence>
<dbReference type="Gene3D" id="3.40.50.2300">
    <property type="match status" value="1"/>
</dbReference>
<dbReference type="SMART" id="SM00342">
    <property type="entry name" value="HTH_ARAC"/>
    <property type="match status" value="1"/>
</dbReference>
<comment type="caution">
    <text evidence="7">The sequence shown here is derived from an EMBL/GenBank/DDBJ whole genome shotgun (WGS) entry which is preliminary data.</text>
</comment>
<dbReference type="PROSITE" id="PS50110">
    <property type="entry name" value="RESPONSE_REGULATORY"/>
    <property type="match status" value="1"/>
</dbReference>
<dbReference type="Pfam" id="PF00072">
    <property type="entry name" value="Response_reg"/>
    <property type="match status" value="1"/>
</dbReference>
<dbReference type="InterPro" id="IPR011006">
    <property type="entry name" value="CheY-like_superfamily"/>
</dbReference>
<reference evidence="7" key="1">
    <citation type="submission" date="2023-04" db="EMBL/GenBank/DDBJ databases">
        <title>Comparative genomic analysis of Cohnella hashimotonis sp. nov., isolated from the International Space Station.</title>
        <authorList>
            <person name="Venkateswaran K."/>
            <person name="Simpson A."/>
        </authorList>
    </citation>
    <scope>NUCLEOTIDE SEQUENCE</scope>
    <source>
        <strain evidence="7">F6_2S_P_1</strain>
    </source>
</reference>
<dbReference type="SUPFAM" id="SSF46689">
    <property type="entry name" value="Homeodomain-like"/>
    <property type="match status" value="2"/>
</dbReference>
<dbReference type="SMART" id="SM00448">
    <property type="entry name" value="REC"/>
    <property type="match status" value="1"/>
</dbReference>
<evidence type="ECO:0000256" key="2">
    <source>
        <dbReference type="ARBA" id="ARBA00023125"/>
    </source>
</evidence>
<dbReference type="RefSeq" id="WP_282910409.1">
    <property type="nucleotide sequence ID" value="NZ_JAGRPV010000001.1"/>
</dbReference>
<dbReference type="Gene3D" id="1.10.10.60">
    <property type="entry name" value="Homeodomain-like"/>
    <property type="match status" value="2"/>
</dbReference>
<dbReference type="CDD" id="cd17536">
    <property type="entry name" value="REC_YesN-like"/>
    <property type="match status" value="1"/>
</dbReference>
<dbReference type="InterPro" id="IPR001789">
    <property type="entry name" value="Sig_transdc_resp-reg_receiver"/>
</dbReference>
<sequence>MIRVLLVEDEWLVREALRLRVPWESHGFEVIEESTNGEEALDRFEVLKPDVIFTDIRMPVMDGLTFIRRIRERAPTIPICILSSHTDFELVQQGIRLGVFEYMDKLRLSPEEIGDCLHRLRRAVEDRRQNAEPAVRQEDADGEAKEAQLQPLSAVLEPVQWVTKQMTGQDAKIRWTWHIVLDAGAESQLDLLSGDMAPGPVSPGAVAEGRLFLDVEKRMHAILEHGSEEERELPARCVEAGLTVLASSPIELPREAERGLREAEELQEDLFYAGAGRQLAYAGKRAFNRREAALDTALEEELAFLLGALRGNDFLTALEHAIRQADARGVHPRRLVQELSFLLVKHLPKEVWHEDSMTGPDSFIGRLQASRTAEQLIGETAALLVRATGGRTGTGTSREVDAALRFIREHYGEKITLRRLAEATHLNANYFATLFREKTGDTPMSYIAAYRIERAKELLKQSDLYVQDVAERVGMPNLSHFSRLFKQTTGKSPTEYRNGFLNG</sequence>
<feature type="domain" description="HTH araC/xylS-type" evidence="5">
    <location>
        <begin position="401"/>
        <end position="499"/>
    </location>
</feature>
<name>A0ABT6TLC0_9BACL</name>
<dbReference type="Proteomes" id="UP001161691">
    <property type="component" value="Unassembled WGS sequence"/>
</dbReference>
<dbReference type="InterPro" id="IPR018060">
    <property type="entry name" value="HTH_AraC"/>
</dbReference>
<dbReference type="EMBL" id="JAGRPV010000001">
    <property type="protein sequence ID" value="MDI4647658.1"/>
    <property type="molecule type" value="Genomic_DNA"/>
</dbReference>
<proteinExistence type="predicted"/>